<dbReference type="EMBL" id="MU971369">
    <property type="protein sequence ID" value="KAK9237432.1"/>
    <property type="molecule type" value="Genomic_DNA"/>
</dbReference>
<accession>A0ACC3T0I8</accession>
<evidence type="ECO:0000313" key="1">
    <source>
        <dbReference type="EMBL" id="KAK9237432.1"/>
    </source>
</evidence>
<organism evidence="1 2">
    <name type="scientific">Lipomyces kononenkoae</name>
    <name type="common">Yeast</name>
    <dbReference type="NCBI Taxonomy" id="34357"/>
    <lineage>
        <taxon>Eukaryota</taxon>
        <taxon>Fungi</taxon>
        <taxon>Dikarya</taxon>
        <taxon>Ascomycota</taxon>
        <taxon>Saccharomycotina</taxon>
        <taxon>Lipomycetes</taxon>
        <taxon>Lipomycetales</taxon>
        <taxon>Lipomycetaceae</taxon>
        <taxon>Lipomyces</taxon>
    </lineage>
</organism>
<name>A0ACC3T0I8_LIPKO</name>
<comment type="caution">
    <text evidence="1">The sequence shown here is derived from an EMBL/GenBank/DDBJ whole genome shotgun (WGS) entry which is preliminary data.</text>
</comment>
<dbReference type="Proteomes" id="UP001433508">
    <property type="component" value="Unassembled WGS sequence"/>
</dbReference>
<proteinExistence type="predicted"/>
<sequence length="560" mass="62445">MEIADRILGLKFAGTEYSHSAGALLSVRTARDCKFYRPGIVRSDESRKQLLTADLLASVSPPTETQEFSDIAFNPWYYQQFGTVDACGNWAIADLNEAQTKVTAFTSGSTNKDTDIMQWHSIQWGANLNNVIVSNSKIIQSLDLRAKAAAVAEYSPRLISNIRHVQPIPEKSNELFVLTSEDLVWMDLRMFPKELLAWRHYRDAADDSLRCSAFSVDSNSYAVVHSSCDPVVACYQFGTQERIPFSMEDPYIISCKNGSKLLDLMPVPVNVSTDSEELEAVNFLSIFELSMDYRLSQRIYCSDAIAPPRSIELEVASSDTAWEVNDPVRFDSEFTNPFLPRLVNFHPLYERIFPAHDETLVTSSNADTGSELRDAARLQVMSDKSSGLVGTLHDMVPSSGVVGDLQSFSESLDALCMDLSNKGCFVDDLGFENLPYVGDRSDTQGIYETILDKWLHPLPIVPRSSHTPQDALQDEQPFLSVPAKVRVRRERIARKIATDLKLESRLIRGTETLANTQADGSSAEVALNTLSRYVKYRKPTTNESSNTSLLASDWTLGNLV</sequence>
<reference evidence="2" key="1">
    <citation type="journal article" date="2024" name="Front. Bioeng. Biotechnol.">
        <title>Genome-scale model development and genomic sequencing of the oleaginous clade Lipomyces.</title>
        <authorList>
            <person name="Czajka J.J."/>
            <person name="Han Y."/>
            <person name="Kim J."/>
            <person name="Mondo S.J."/>
            <person name="Hofstad B.A."/>
            <person name="Robles A."/>
            <person name="Haridas S."/>
            <person name="Riley R."/>
            <person name="LaButti K."/>
            <person name="Pangilinan J."/>
            <person name="Andreopoulos W."/>
            <person name="Lipzen A."/>
            <person name="Yan J."/>
            <person name="Wang M."/>
            <person name="Ng V."/>
            <person name="Grigoriev I.V."/>
            <person name="Spatafora J.W."/>
            <person name="Magnuson J.K."/>
            <person name="Baker S.E."/>
            <person name="Pomraning K.R."/>
        </authorList>
    </citation>
    <scope>NUCLEOTIDE SEQUENCE [LARGE SCALE GENOMIC DNA]</scope>
    <source>
        <strain evidence="2">CBS 7786</strain>
    </source>
</reference>
<protein>
    <submittedName>
        <fullName evidence="1">RNA polymerase I-specific transcription initiation factor RRN6-like protein</fullName>
    </submittedName>
</protein>
<evidence type="ECO:0000313" key="2">
    <source>
        <dbReference type="Proteomes" id="UP001433508"/>
    </source>
</evidence>
<gene>
    <name evidence="1" type="ORF">V1525DRAFT_161879</name>
</gene>
<keyword evidence="2" id="KW-1185">Reference proteome</keyword>